<dbReference type="Proteomes" id="UP001367508">
    <property type="component" value="Unassembled WGS sequence"/>
</dbReference>
<evidence type="ECO:0000313" key="2">
    <source>
        <dbReference type="Proteomes" id="UP001367508"/>
    </source>
</evidence>
<dbReference type="AlphaFoldDB" id="A0AAN9MYU0"/>
<organism evidence="1 2">
    <name type="scientific">Canavalia gladiata</name>
    <name type="common">Sword bean</name>
    <name type="synonym">Dolichos gladiatus</name>
    <dbReference type="NCBI Taxonomy" id="3824"/>
    <lineage>
        <taxon>Eukaryota</taxon>
        <taxon>Viridiplantae</taxon>
        <taxon>Streptophyta</taxon>
        <taxon>Embryophyta</taxon>
        <taxon>Tracheophyta</taxon>
        <taxon>Spermatophyta</taxon>
        <taxon>Magnoliopsida</taxon>
        <taxon>eudicotyledons</taxon>
        <taxon>Gunneridae</taxon>
        <taxon>Pentapetalae</taxon>
        <taxon>rosids</taxon>
        <taxon>fabids</taxon>
        <taxon>Fabales</taxon>
        <taxon>Fabaceae</taxon>
        <taxon>Papilionoideae</taxon>
        <taxon>50 kb inversion clade</taxon>
        <taxon>NPAAA clade</taxon>
        <taxon>indigoferoid/millettioid clade</taxon>
        <taxon>Phaseoleae</taxon>
        <taxon>Canavalia</taxon>
    </lineage>
</organism>
<proteinExistence type="predicted"/>
<comment type="caution">
    <text evidence="1">The sequence shown here is derived from an EMBL/GenBank/DDBJ whole genome shotgun (WGS) entry which is preliminary data.</text>
</comment>
<reference evidence="1 2" key="1">
    <citation type="submission" date="2024-01" db="EMBL/GenBank/DDBJ databases">
        <title>The genomes of 5 underutilized Papilionoideae crops provide insights into root nodulation and disease resistanc.</title>
        <authorList>
            <person name="Jiang F."/>
        </authorList>
    </citation>
    <scope>NUCLEOTIDE SEQUENCE [LARGE SCALE GENOMIC DNA]</scope>
    <source>
        <strain evidence="1">LVBAO_FW01</strain>
        <tissue evidence="1">Leaves</tissue>
    </source>
</reference>
<evidence type="ECO:0000313" key="1">
    <source>
        <dbReference type="EMBL" id="KAK7360143.1"/>
    </source>
</evidence>
<sequence>MEQQKGSNATSGTRRRDVRLARASVYHWTKILLKFKWPNLDLNVTFMNCTWFAMVSASSQPNASRLLPCDAQSPTKLNRLERDKDKGEPSNLTLRSTNWKCSILFNLRRKKSEGGDMELAGISVAGNSSWRPMLVVSKGAKQ</sequence>
<dbReference type="EMBL" id="JAYMYQ010000001">
    <property type="protein sequence ID" value="KAK7360143.1"/>
    <property type="molecule type" value="Genomic_DNA"/>
</dbReference>
<accession>A0AAN9MYU0</accession>
<name>A0AAN9MYU0_CANGL</name>
<gene>
    <name evidence="1" type="ORF">VNO77_02122</name>
</gene>
<keyword evidence="2" id="KW-1185">Reference proteome</keyword>
<protein>
    <submittedName>
        <fullName evidence="1">Uncharacterized protein</fullName>
    </submittedName>
</protein>